<keyword evidence="5" id="KW-0349">Heme</keyword>
<dbReference type="SUPFAM" id="SSF48264">
    <property type="entry name" value="Cytochrome P450"/>
    <property type="match status" value="1"/>
</dbReference>
<comment type="caution">
    <text evidence="6">The sequence shown here is derived from an EMBL/GenBank/DDBJ whole genome shotgun (WGS) entry which is preliminary data.</text>
</comment>
<evidence type="ECO:0000256" key="1">
    <source>
        <dbReference type="ARBA" id="ARBA00001971"/>
    </source>
</evidence>
<proteinExistence type="inferred from homology"/>
<dbReference type="InterPro" id="IPR002403">
    <property type="entry name" value="Cyt_P450_E_grp-IV"/>
</dbReference>
<protein>
    <recommendedName>
        <fullName evidence="8">Cytochrome P450</fullName>
    </recommendedName>
</protein>
<dbReference type="AlphaFoldDB" id="A0A370TLM2"/>
<keyword evidence="7" id="KW-1185">Reference proteome</keyword>
<comment type="similarity">
    <text evidence="2">Belongs to the cytochrome P450 family.</text>
</comment>
<dbReference type="InterPro" id="IPR036396">
    <property type="entry name" value="Cyt_P450_sf"/>
</dbReference>
<dbReference type="Proteomes" id="UP000254866">
    <property type="component" value="Unassembled WGS sequence"/>
</dbReference>
<dbReference type="PANTHER" id="PTHR24305:SF232">
    <property type="entry name" value="P450, PUTATIVE (EUROFUNG)-RELATED"/>
    <property type="match status" value="1"/>
</dbReference>
<evidence type="ECO:0000256" key="5">
    <source>
        <dbReference type="PIRSR" id="PIRSR602403-1"/>
    </source>
</evidence>
<dbReference type="GO" id="GO:0005506">
    <property type="term" value="F:iron ion binding"/>
    <property type="evidence" value="ECO:0007669"/>
    <property type="project" value="InterPro"/>
</dbReference>
<feature type="binding site" description="axial binding residue" evidence="5">
    <location>
        <position position="453"/>
    </location>
    <ligand>
        <name>heme</name>
        <dbReference type="ChEBI" id="CHEBI:30413"/>
    </ligand>
    <ligandPart>
        <name>Fe</name>
        <dbReference type="ChEBI" id="CHEBI:18248"/>
    </ligandPart>
</feature>
<keyword evidence="4 5" id="KW-0408">Iron</keyword>
<dbReference type="GO" id="GO:0016705">
    <property type="term" value="F:oxidoreductase activity, acting on paired donors, with incorporation or reduction of molecular oxygen"/>
    <property type="evidence" value="ECO:0007669"/>
    <property type="project" value="InterPro"/>
</dbReference>
<keyword evidence="3 5" id="KW-0479">Metal-binding</keyword>
<sequence>MGGELLGRIDIPKATAATILIVFLGAAVRRRYYSPLSDIPGPFFASFSVIWQLWHIIKCHTEAAMREMATGLTRQLAGKFVRLSHKEVSISDPAAVREVLQSQMDKANWYKVFSMPDSRYENTMSETSYKEMNRRTRNVAAGYSLSNVIKGEPYIDKALGLFQTQLDRRVASGSSIELDKWVNYLAFDVVGESTFSKSFGFLEAGHDIGNSISNQYKLRLYIALIGHFSWAHDYLLANPLIGHFNLQPSMHVFDTSMAAVKKRSESVETRNDMIELWQQQYRNHPDRMDEKEILAAAVANGSADVDIFKMGAGADTVSCILQAFCYYLLRDTESLKLVREEIDNASLSPIPSYEETRELPVLSACIKESYRIHTPVGFNLPRVSPSPDGVTVCGRYFAPGVILSVSPWVIHRQQSVFGSDAESYNAQRWLGDKDRAIQMEKYMIAFGTGYGSCPGRSLAHMEILKTTALLIRDYEWEQVTKGQVWTFETYFTSIPYNWPVKMRRRRKFNA</sequence>
<dbReference type="RefSeq" id="XP_031869074.1">
    <property type="nucleotide sequence ID" value="XM_032014393.1"/>
</dbReference>
<evidence type="ECO:0000256" key="4">
    <source>
        <dbReference type="ARBA" id="ARBA00023004"/>
    </source>
</evidence>
<name>A0A370TLM2_9HELO</name>
<dbReference type="PRINTS" id="PR00465">
    <property type="entry name" value="EP450IV"/>
</dbReference>
<reference evidence="6 7" key="1">
    <citation type="journal article" date="2018" name="IMA Fungus">
        <title>IMA Genome-F 9: Draft genome sequence of Annulohypoxylon stygium, Aspergillus mulundensis, Berkeleyomyces basicola (syn. Thielaviopsis basicola), Ceratocystis smalleyi, two Cercospora beticola strains, Coleophoma cylindrospora, Fusarium fracticaudum, Phialophora cf. hyalina, and Morchella septimelata.</title>
        <authorList>
            <person name="Wingfield B.D."/>
            <person name="Bills G.F."/>
            <person name="Dong Y."/>
            <person name="Huang W."/>
            <person name="Nel W.J."/>
            <person name="Swalarsk-Parry B.S."/>
            <person name="Vaghefi N."/>
            <person name="Wilken P.M."/>
            <person name="An Z."/>
            <person name="de Beer Z.W."/>
            <person name="De Vos L."/>
            <person name="Chen L."/>
            <person name="Duong T.A."/>
            <person name="Gao Y."/>
            <person name="Hammerbacher A."/>
            <person name="Kikkert J.R."/>
            <person name="Li Y."/>
            <person name="Li H."/>
            <person name="Li K."/>
            <person name="Li Q."/>
            <person name="Liu X."/>
            <person name="Ma X."/>
            <person name="Naidoo K."/>
            <person name="Pethybridge S.J."/>
            <person name="Sun J."/>
            <person name="Steenkamp E.T."/>
            <person name="van der Nest M.A."/>
            <person name="van Wyk S."/>
            <person name="Wingfield M.J."/>
            <person name="Xiong C."/>
            <person name="Yue Q."/>
            <person name="Zhang X."/>
        </authorList>
    </citation>
    <scope>NUCLEOTIDE SEQUENCE [LARGE SCALE GENOMIC DNA]</scope>
    <source>
        <strain evidence="6 7">BP 5553</strain>
    </source>
</reference>
<dbReference type="InterPro" id="IPR001128">
    <property type="entry name" value="Cyt_P450"/>
</dbReference>
<dbReference type="CDD" id="cd11060">
    <property type="entry name" value="CYP57A1-like"/>
    <property type="match status" value="1"/>
</dbReference>
<dbReference type="GeneID" id="43598619"/>
<dbReference type="EMBL" id="NPIC01000004">
    <property type="protein sequence ID" value="RDL36418.1"/>
    <property type="molecule type" value="Genomic_DNA"/>
</dbReference>
<evidence type="ECO:0000313" key="6">
    <source>
        <dbReference type="EMBL" id="RDL36418.1"/>
    </source>
</evidence>
<dbReference type="PRINTS" id="PR00385">
    <property type="entry name" value="P450"/>
</dbReference>
<evidence type="ECO:0000256" key="2">
    <source>
        <dbReference type="ARBA" id="ARBA00010617"/>
    </source>
</evidence>
<dbReference type="OrthoDB" id="3934656at2759"/>
<gene>
    <name evidence="6" type="ORF">BP5553_05770</name>
</gene>
<dbReference type="GO" id="GO:0020037">
    <property type="term" value="F:heme binding"/>
    <property type="evidence" value="ECO:0007669"/>
    <property type="project" value="InterPro"/>
</dbReference>
<evidence type="ECO:0000313" key="7">
    <source>
        <dbReference type="Proteomes" id="UP000254866"/>
    </source>
</evidence>
<comment type="cofactor">
    <cofactor evidence="1 5">
        <name>heme</name>
        <dbReference type="ChEBI" id="CHEBI:30413"/>
    </cofactor>
</comment>
<dbReference type="Gene3D" id="1.10.630.10">
    <property type="entry name" value="Cytochrome P450"/>
    <property type="match status" value="1"/>
</dbReference>
<organism evidence="6 7">
    <name type="scientific">Venustampulla echinocandica</name>
    <dbReference type="NCBI Taxonomy" id="2656787"/>
    <lineage>
        <taxon>Eukaryota</taxon>
        <taxon>Fungi</taxon>
        <taxon>Dikarya</taxon>
        <taxon>Ascomycota</taxon>
        <taxon>Pezizomycotina</taxon>
        <taxon>Leotiomycetes</taxon>
        <taxon>Helotiales</taxon>
        <taxon>Pleuroascaceae</taxon>
        <taxon>Venustampulla</taxon>
    </lineage>
</organism>
<dbReference type="STRING" id="2656787.A0A370TLM2"/>
<dbReference type="InterPro" id="IPR050121">
    <property type="entry name" value="Cytochrome_P450_monoxygenase"/>
</dbReference>
<evidence type="ECO:0000256" key="3">
    <source>
        <dbReference type="ARBA" id="ARBA00022723"/>
    </source>
</evidence>
<evidence type="ECO:0008006" key="8">
    <source>
        <dbReference type="Google" id="ProtNLM"/>
    </source>
</evidence>
<dbReference type="GO" id="GO:0004497">
    <property type="term" value="F:monooxygenase activity"/>
    <property type="evidence" value="ECO:0007669"/>
    <property type="project" value="InterPro"/>
</dbReference>
<dbReference type="PANTHER" id="PTHR24305">
    <property type="entry name" value="CYTOCHROME P450"/>
    <property type="match status" value="1"/>
</dbReference>
<dbReference type="Pfam" id="PF00067">
    <property type="entry name" value="p450"/>
    <property type="match status" value="1"/>
</dbReference>
<accession>A0A370TLM2</accession>